<name>A0A9E2L738_9BACT</name>
<sequence length="73" mass="8300">MRTPSVSAARVIQICRTRAVGGPYAWHETIARMNSHRFHASSVLERPAIFPKTGLIPHVYSLFMQFPLLFGQF</sequence>
<proteinExistence type="predicted"/>
<accession>A0A9E2L738</accession>
<comment type="caution">
    <text evidence="1">The sequence shown here is derived from an EMBL/GenBank/DDBJ whole genome shotgun (WGS) entry which is preliminary data.</text>
</comment>
<dbReference type="AlphaFoldDB" id="A0A9E2L738"/>
<evidence type="ECO:0000313" key="2">
    <source>
        <dbReference type="Proteomes" id="UP000823865"/>
    </source>
</evidence>
<gene>
    <name evidence="1" type="ORF">H9789_10010</name>
</gene>
<reference evidence="1" key="1">
    <citation type="journal article" date="2021" name="PeerJ">
        <title>Extensive microbial diversity within the chicken gut microbiome revealed by metagenomics and culture.</title>
        <authorList>
            <person name="Gilroy R."/>
            <person name="Ravi A."/>
            <person name="Getino M."/>
            <person name="Pursley I."/>
            <person name="Horton D.L."/>
            <person name="Alikhan N.F."/>
            <person name="Baker D."/>
            <person name="Gharbi K."/>
            <person name="Hall N."/>
            <person name="Watson M."/>
            <person name="Adriaenssens E.M."/>
            <person name="Foster-Nyarko E."/>
            <person name="Jarju S."/>
            <person name="Secka A."/>
            <person name="Antonio M."/>
            <person name="Oren A."/>
            <person name="Chaudhuri R.R."/>
            <person name="La Ragione R."/>
            <person name="Hildebrand F."/>
            <person name="Pallen M.J."/>
        </authorList>
    </citation>
    <scope>NUCLEOTIDE SEQUENCE</scope>
    <source>
        <strain evidence="1">G3-2149</strain>
    </source>
</reference>
<evidence type="ECO:0000313" key="1">
    <source>
        <dbReference type="EMBL" id="MBU3854125.1"/>
    </source>
</evidence>
<organism evidence="1 2">
    <name type="scientific">Candidatus Paraprevotella stercoravium</name>
    <dbReference type="NCBI Taxonomy" id="2838725"/>
    <lineage>
        <taxon>Bacteria</taxon>
        <taxon>Pseudomonadati</taxon>
        <taxon>Bacteroidota</taxon>
        <taxon>Bacteroidia</taxon>
        <taxon>Bacteroidales</taxon>
        <taxon>Prevotellaceae</taxon>
        <taxon>Paraprevotella</taxon>
    </lineage>
</organism>
<dbReference type="EMBL" id="JAHLFU010000208">
    <property type="protein sequence ID" value="MBU3854125.1"/>
    <property type="molecule type" value="Genomic_DNA"/>
</dbReference>
<reference evidence="1" key="2">
    <citation type="submission" date="2021-04" db="EMBL/GenBank/DDBJ databases">
        <authorList>
            <person name="Gilroy R."/>
        </authorList>
    </citation>
    <scope>NUCLEOTIDE SEQUENCE</scope>
    <source>
        <strain evidence="1">G3-2149</strain>
    </source>
</reference>
<dbReference type="Proteomes" id="UP000823865">
    <property type="component" value="Unassembled WGS sequence"/>
</dbReference>
<protein>
    <submittedName>
        <fullName evidence="1">Uncharacterized protein</fullName>
    </submittedName>
</protein>